<evidence type="ECO:0000313" key="1">
    <source>
        <dbReference type="EMBL" id="CAG7729259.1"/>
    </source>
</evidence>
<accession>A0A8J2P345</accession>
<evidence type="ECO:0000313" key="2">
    <source>
        <dbReference type="Proteomes" id="UP000708208"/>
    </source>
</evidence>
<dbReference type="Proteomes" id="UP000708208">
    <property type="component" value="Unassembled WGS sequence"/>
</dbReference>
<dbReference type="EMBL" id="CAJVCH010176080">
    <property type="protein sequence ID" value="CAG7729259.1"/>
    <property type="molecule type" value="Genomic_DNA"/>
</dbReference>
<gene>
    <name evidence="1" type="ORF">AFUS01_LOCUS17989</name>
</gene>
<comment type="caution">
    <text evidence="1">The sequence shown here is derived from an EMBL/GenBank/DDBJ whole genome shotgun (WGS) entry which is preliminary data.</text>
</comment>
<proteinExistence type="predicted"/>
<reference evidence="1" key="1">
    <citation type="submission" date="2021-06" db="EMBL/GenBank/DDBJ databases">
        <authorList>
            <person name="Hodson N. C."/>
            <person name="Mongue J. A."/>
            <person name="Jaron S. K."/>
        </authorList>
    </citation>
    <scope>NUCLEOTIDE SEQUENCE</scope>
</reference>
<organism evidence="1 2">
    <name type="scientific">Allacma fusca</name>
    <dbReference type="NCBI Taxonomy" id="39272"/>
    <lineage>
        <taxon>Eukaryota</taxon>
        <taxon>Metazoa</taxon>
        <taxon>Ecdysozoa</taxon>
        <taxon>Arthropoda</taxon>
        <taxon>Hexapoda</taxon>
        <taxon>Collembola</taxon>
        <taxon>Symphypleona</taxon>
        <taxon>Sminthuridae</taxon>
        <taxon>Allacma</taxon>
    </lineage>
</organism>
<protein>
    <submittedName>
        <fullName evidence="1">Uncharacterized protein</fullName>
    </submittedName>
</protein>
<feature type="non-terminal residue" evidence="1">
    <location>
        <position position="20"/>
    </location>
</feature>
<feature type="non-terminal residue" evidence="1">
    <location>
        <position position="1"/>
    </location>
</feature>
<dbReference type="AlphaFoldDB" id="A0A8J2P345"/>
<keyword evidence="2" id="KW-1185">Reference proteome</keyword>
<name>A0A8J2P345_9HEXA</name>
<sequence>DGVVMWQNKHYDWFCVLGVI</sequence>